<dbReference type="EMBL" id="LRGB01003375">
    <property type="protein sequence ID" value="KZS02923.1"/>
    <property type="molecule type" value="Genomic_DNA"/>
</dbReference>
<accession>A0A164K3U9</accession>
<dbReference type="Proteomes" id="UP000076858">
    <property type="component" value="Unassembled WGS sequence"/>
</dbReference>
<gene>
    <name evidence="1" type="ORF">APZ42_034364</name>
</gene>
<evidence type="ECO:0000313" key="1">
    <source>
        <dbReference type="EMBL" id="KZS02923.1"/>
    </source>
</evidence>
<organism evidence="1 2">
    <name type="scientific">Daphnia magna</name>
    <dbReference type="NCBI Taxonomy" id="35525"/>
    <lineage>
        <taxon>Eukaryota</taxon>
        <taxon>Metazoa</taxon>
        <taxon>Ecdysozoa</taxon>
        <taxon>Arthropoda</taxon>
        <taxon>Crustacea</taxon>
        <taxon>Branchiopoda</taxon>
        <taxon>Diplostraca</taxon>
        <taxon>Cladocera</taxon>
        <taxon>Anomopoda</taxon>
        <taxon>Daphniidae</taxon>
        <taxon>Daphnia</taxon>
    </lineage>
</organism>
<protein>
    <submittedName>
        <fullName evidence="1">Uncharacterized protein</fullName>
    </submittedName>
</protein>
<sequence length="56" mass="6519">MTKLQFFLCLSVSLSVCLCLCVCSDFYFLFFFLISIFECCHAERNNRCETICGSLR</sequence>
<keyword evidence="2" id="KW-1185">Reference proteome</keyword>
<reference evidence="1 2" key="1">
    <citation type="submission" date="2016-03" db="EMBL/GenBank/DDBJ databases">
        <title>EvidentialGene: Evidence-directed Construction of Genes on Genomes.</title>
        <authorList>
            <person name="Gilbert D.G."/>
            <person name="Choi J.-H."/>
            <person name="Mockaitis K."/>
            <person name="Colbourne J."/>
            <person name="Pfrender M."/>
        </authorList>
    </citation>
    <scope>NUCLEOTIDE SEQUENCE [LARGE SCALE GENOMIC DNA]</scope>
    <source>
        <strain evidence="1 2">Xinb3</strain>
        <tissue evidence="1">Complete organism</tissue>
    </source>
</reference>
<dbReference type="AlphaFoldDB" id="A0A164K3U9"/>
<comment type="caution">
    <text evidence="1">The sequence shown here is derived from an EMBL/GenBank/DDBJ whole genome shotgun (WGS) entry which is preliminary data.</text>
</comment>
<name>A0A164K3U9_9CRUS</name>
<evidence type="ECO:0000313" key="2">
    <source>
        <dbReference type="Proteomes" id="UP000076858"/>
    </source>
</evidence>
<proteinExistence type="predicted"/>